<dbReference type="EMBL" id="BOQM01000045">
    <property type="protein sequence ID" value="GIM87724.1"/>
    <property type="molecule type" value="Genomic_DNA"/>
</dbReference>
<sequence length="74" mass="7762">MLGSGPVRGYQGAAGQIGTSHPFKRDQPMAAGLRSVFPPDATRGEFPDRARDNLAGPAIRTRRVPVCGRLAGAC</sequence>
<accession>A0ABQ4JXR5</accession>
<gene>
    <name evidence="2" type="ORF">Sar04_44600</name>
</gene>
<dbReference type="Proteomes" id="UP000677457">
    <property type="component" value="Unassembled WGS sequence"/>
</dbReference>
<reference evidence="2 3" key="1">
    <citation type="submission" date="2021-03" db="EMBL/GenBank/DDBJ databases">
        <title>Whole genome shotgun sequence of Salinispora arenicola NBRC 105043.</title>
        <authorList>
            <person name="Komaki H."/>
            <person name="Tamura T."/>
        </authorList>
    </citation>
    <scope>NUCLEOTIDE SEQUENCE [LARGE SCALE GENOMIC DNA]</scope>
    <source>
        <strain evidence="2 3">NBRC 105043</strain>
    </source>
</reference>
<proteinExistence type="predicted"/>
<organism evidence="2 3">
    <name type="scientific">Salinispora arenicola</name>
    <dbReference type="NCBI Taxonomy" id="168697"/>
    <lineage>
        <taxon>Bacteria</taxon>
        <taxon>Bacillati</taxon>
        <taxon>Actinomycetota</taxon>
        <taxon>Actinomycetes</taxon>
        <taxon>Micromonosporales</taxon>
        <taxon>Micromonosporaceae</taxon>
        <taxon>Salinispora</taxon>
    </lineage>
</organism>
<evidence type="ECO:0000256" key="1">
    <source>
        <dbReference type="SAM" id="MobiDB-lite"/>
    </source>
</evidence>
<protein>
    <submittedName>
        <fullName evidence="2">Uncharacterized protein</fullName>
    </submittedName>
</protein>
<evidence type="ECO:0000313" key="2">
    <source>
        <dbReference type="EMBL" id="GIM87724.1"/>
    </source>
</evidence>
<feature type="region of interest" description="Disordered" evidence="1">
    <location>
        <begin position="1"/>
        <end position="26"/>
    </location>
</feature>
<keyword evidence="3" id="KW-1185">Reference proteome</keyword>
<comment type="caution">
    <text evidence="2">The sequence shown here is derived from an EMBL/GenBank/DDBJ whole genome shotgun (WGS) entry which is preliminary data.</text>
</comment>
<evidence type="ECO:0000313" key="3">
    <source>
        <dbReference type="Proteomes" id="UP000677457"/>
    </source>
</evidence>
<name>A0ABQ4JXR5_SALAC</name>